<dbReference type="Pfam" id="PF13356">
    <property type="entry name" value="Arm-DNA-bind_3"/>
    <property type="match status" value="1"/>
</dbReference>
<dbReference type="Pfam" id="PF22022">
    <property type="entry name" value="Phage_int_M"/>
    <property type="match status" value="1"/>
</dbReference>
<dbReference type="InterPro" id="IPR053876">
    <property type="entry name" value="Phage_int_M"/>
</dbReference>
<dbReference type="InterPro" id="IPR013762">
    <property type="entry name" value="Integrase-like_cat_sf"/>
</dbReference>
<accession>A0A7G6SUP7</accession>
<keyword evidence="3 5" id="KW-0238">DNA-binding</keyword>
<organism evidence="9 10">
    <name type="scientific">Mesorhizobium huakuii</name>
    <dbReference type="NCBI Taxonomy" id="28104"/>
    <lineage>
        <taxon>Bacteria</taxon>
        <taxon>Pseudomonadati</taxon>
        <taxon>Pseudomonadota</taxon>
        <taxon>Alphaproteobacteria</taxon>
        <taxon>Hyphomicrobiales</taxon>
        <taxon>Phyllobacteriaceae</taxon>
        <taxon>Mesorhizobium</taxon>
    </lineage>
</organism>
<feature type="domain" description="Tyr recombinase" evidence="7">
    <location>
        <begin position="220"/>
        <end position="419"/>
    </location>
</feature>
<feature type="region of interest" description="Disordered" evidence="6">
    <location>
        <begin position="86"/>
        <end position="119"/>
    </location>
</feature>
<dbReference type="PROSITE" id="PS51898">
    <property type="entry name" value="TYR_RECOMBINASE"/>
    <property type="match status" value="1"/>
</dbReference>
<evidence type="ECO:0000313" key="9">
    <source>
        <dbReference type="EMBL" id="QND58229.1"/>
    </source>
</evidence>
<sequence>MAKVLTAKAIETAQATTSRREIPDGQLPGLYLVVQTSGAKSWALRYRFAGAPRKLTIGPVLLRREEELPTPPTIGQAMTLPEARTAARGAMQSLSEGRDPSAEKKAAKAAPPSPVDPERDLVRKLGESFVERYCKPRNKSWKEIERQFKAEINPHWGDRRAQEISRRDVLDLLDRIVDRGSPVTANRVFATVRKFFSWLIERDVLRETPCAGVNAPSAETPRDRILNDGEVRLFWRATAELGEPFGTLFRLLLLTGQRREEVGAMTWRELQLDGAEPTWQLPASRTKNGNPHSVPLSKQAIAQIKTVRRKAGKAGLLFTTTGETPVSGFSRAKDRLDAGMLAIAREDAEDRGGDPAKVKPVPHWTLHDLRRTAASGMARLNINLPVIEKLLNHVSGTFSGIVGVYQRHEFSAEKRAAMAAWGNFVDDLMKPTKPNVVPLRSRKQ</sequence>
<proteinExistence type="inferred from homology"/>
<dbReference type="InterPro" id="IPR002104">
    <property type="entry name" value="Integrase_catalytic"/>
</dbReference>
<dbReference type="Gene3D" id="1.10.150.130">
    <property type="match status" value="1"/>
</dbReference>
<evidence type="ECO:0000259" key="7">
    <source>
        <dbReference type="PROSITE" id="PS51898"/>
    </source>
</evidence>
<dbReference type="GO" id="GO:0006310">
    <property type="term" value="P:DNA recombination"/>
    <property type="evidence" value="ECO:0007669"/>
    <property type="project" value="UniProtKB-KW"/>
</dbReference>
<dbReference type="Proteomes" id="UP000515465">
    <property type="component" value="Chromosome"/>
</dbReference>
<dbReference type="InterPro" id="IPR025166">
    <property type="entry name" value="Integrase_DNA_bind_dom"/>
</dbReference>
<evidence type="ECO:0000256" key="6">
    <source>
        <dbReference type="SAM" id="MobiDB-lite"/>
    </source>
</evidence>
<dbReference type="GO" id="GO:0015074">
    <property type="term" value="P:DNA integration"/>
    <property type="evidence" value="ECO:0007669"/>
    <property type="project" value="UniProtKB-KW"/>
</dbReference>
<reference evidence="10" key="1">
    <citation type="journal article" date="2020" name="Mol. Plant Microbe">
        <title>Rhizobial microsymbionts of the narrowly endemic Oxytropis species growing in Kamchatka are characterized by significant genetic diversity and possess a set of genes that are associated with T3SS and T6SS secretion systems and can affect the development of symbiosis.</title>
        <authorList>
            <person name="Safronova V."/>
            <person name="Guro P."/>
            <person name="Sazanova A."/>
            <person name="Kuznetsova I."/>
            <person name="Belimov A."/>
            <person name="Yakubov V."/>
            <person name="Chirak E."/>
            <person name="Afonin A."/>
            <person name="Gogolev Y."/>
            <person name="Andronov E."/>
            <person name="Tikhonovich I."/>
        </authorList>
    </citation>
    <scope>NUCLEOTIDE SEQUENCE [LARGE SCALE GENOMIC DNA]</scope>
    <source>
        <strain evidence="10">583</strain>
    </source>
</reference>
<protein>
    <submittedName>
        <fullName evidence="9">Tyrosine-type recombinase/integrase</fullName>
    </submittedName>
</protein>
<evidence type="ECO:0000256" key="4">
    <source>
        <dbReference type="ARBA" id="ARBA00023172"/>
    </source>
</evidence>
<dbReference type="PANTHER" id="PTHR30629">
    <property type="entry name" value="PROPHAGE INTEGRASE"/>
    <property type="match status" value="1"/>
</dbReference>
<dbReference type="InterPro" id="IPR010998">
    <property type="entry name" value="Integrase_recombinase_N"/>
</dbReference>
<dbReference type="PROSITE" id="PS51900">
    <property type="entry name" value="CB"/>
    <property type="match status" value="1"/>
</dbReference>
<comment type="similarity">
    <text evidence="1">Belongs to the 'phage' integrase family.</text>
</comment>
<dbReference type="Pfam" id="PF00589">
    <property type="entry name" value="Phage_integrase"/>
    <property type="match status" value="1"/>
</dbReference>
<evidence type="ECO:0000313" key="10">
    <source>
        <dbReference type="Proteomes" id="UP000515465"/>
    </source>
</evidence>
<dbReference type="AlphaFoldDB" id="A0A7G6SUP7"/>
<dbReference type="RefSeq" id="WP_183455607.1">
    <property type="nucleotide sequence ID" value="NZ_CP050296.1"/>
</dbReference>
<feature type="domain" description="Core-binding (CB)" evidence="8">
    <location>
        <begin position="124"/>
        <end position="200"/>
    </location>
</feature>
<evidence type="ECO:0000259" key="8">
    <source>
        <dbReference type="PROSITE" id="PS51900"/>
    </source>
</evidence>
<feature type="compositionally biased region" description="Basic and acidic residues" evidence="6">
    <location>
        <begin position="96"/>
        <end position="106"/>
    </location>
</feature>
<dbReference type="Gene3D" id="1.10.443.10">
    <property type="entry name" value="Intergrase catalytic core"/>
    <property type="match status" value="1"/>
</dbReference>
<dbReference type="InterPro" id="IPR011010">
    <property type="entry name" value="DNA_brk_join_enz"/>
</dbReference>
<dbReference type="Gene3D" id="3.30.160.390">
    <property type="entry name" value="Integrase, DNA-binding domain"/>
    <property type="match status" value="1"/>
</dbReference>
<evidence type="ECO:0000256" key="5">
    <source>
        <dbReference type="PROSITE-ProRule" id="PRU01248"/>
    </source>
</evidence>
<gene>
    <name evidence="9" type="ORF">HB778_17750</name>
</gene>
<evidence type="ECO:0000256" key="2">
    <source>
        <dbReference type="ARBA" id="ARBA00022908"/>
    </source>
</evidence>
<dbReference type="GO" id="GO:0003677">
    <property type="term" value="F:DNA binding"/>
    <property type="evidence" value="ECO:0007669"/>
    <property type="project" value="UniProtKB-UniRule"/>
</dbReference>
<dbReference type="InterPro" id="IPR044068">
    <property type="entry name" value="CB"/>
</dbReference>
<evidence type="ECO:0000256" key="3">
    <source>
        <dbReference type="ARBA" id="ARBA00023125"/>
    </source>
</evidence>
<keyword evidence="4" id="KW-0233">DNA recombination</keyword>
<dbReference type="InterPro" id="IPR050808">
    <property type="entry name" value="Phage_Integrase"/>
</dbReference>
<dbReference type="EMBL" id="CP050296">
    <property type="protein sequence ID" value="QND58229.1"/>
    <property type="molecule type" value="Genomic_DNA"/>
</dbReference>
<dbReference type="PANTHER" id="PTHR30629:SF2">
    <property type="entry name" value="PROPHAGE INTEGRASE INTS-RELATED"/>
    <property type="match status" value="1"/>
</dbReference>
<dbReference type="SUPFAM" id="SSF56349">
    <property type="entry name" value="DNA breaking-rejoining enzymes"/>
    <property type="match status" value="1"/>
</dbReference>
<dbReference type="InterPro" id="IPR038488">
    <property type="entry name" value="Integrase_DNA-bd_sf"/>
</dbReference>
<evidence type="ECO:0000256" key="1">
    <source>
        <dbReference type="ARBA" id="ARBA00008857"/>
    </source>
</evidence>
<keyword evidence="2" id="KW-0229">DNA integration</keyword>
<name>A0A7G6SUP7_9HYPH</name>
<dbReference type="CDD" id="cd00801">
    <property type="entry name" value="INT_P4_C"/>
    <property type="match status" value="1"/>
</dbReference>